<reference evidence="1 2" key="1">
    <citation type="submission" date="2019-10" db="EMBL/GenBank/DDBJ databases">
        <title>Nocardia macrotermitis sp. nov. and Nocardia aurantia sp. nov., isolated from the gut of fungus growing-termite Macrotermes natalensis.</title>
        <authorList>
            <person name="Benndorf R."/>
            <person name="Schwitalla J."/>
            <person name="Martin K."/>
            <person name="De Beer W."/>
            <person name="Kaster A.-K."/>
            <person name="Vollmers J."/>
            <person name="Poulsen M."/>
            <person name="Beemelmanns C."/>
        </authorList>
    </citation>
    <scope>NUCLEOTIDE SEQUENCE [LARGE SCALE GENOMIC DNA]</scope>
    <source>
        <strain evidence="1 2">RB20</strain>
    </source>
</reference>
<evidence type="ECO:0000313" key="1">
    <source>
        <dbReference type="EMBL" id="MQY23053.1"/>
    </source>
</evidence>
<dbReference type="EMBL" id="WEGK01000016">
    <property type="protein sequence ID" value="MQY23053.1"/>
    <property type="molecule type" value="Genomic_DNA"/>
</dbReference>
<protein>
    <submittedName>
        <fullName evidence="1">Uncharacterized protein</fullName>
    </submittedName>
</protein>
<dbReference type="AlphaFoldDB" id="A0A7K0DB86"/>
<evidence type="ECO:0000313" key="2">
    <source>
        <dbReference type="Proteomes" id="UP000438448"/>
    </source>
</evidence>
<organism evidence="1 2">
    <name type="scientific">Nocardia macrotermitis</name>
    <dbReference type="NCBI Taxonomy" id="2585198"/>
    <lineage>
        <taxon>Bacteria</taxon>
        <taxon>Bacillati</taxon>
        <taxon>Actinomycetota</taxon>
        <taxon>Actinomycetes</taxon>
        <taxon>Mycobacteriales</taxon>
        <taxon>Nocardiaceae</taxon>
        <taxon>Nocardia</taxon>
    </lineage>
</organism>
<comment type="caution">
    <text evidence="1">The sequence shown here is derived from an EMBL/GenBank/DDBJ whole genome shotgun (WGS) entry which is preliminary data.</text>
</comment>
<gene>
    <name evidence="1" type="ORF">NRB20_61800</name>
</gene>
<sequence length="149" mass="16709">MFPGVVVVITPIVPPQAPLQELLHGPIAYPVPVRRAQDDLVYGMSTVGEGGRILDRQVFRKLTWKPGTRLNIRCSDHGVLLVAPSKEGAATVTSDELFRVHYKLRRCVNLFIGDRVLLIGRISQRRLVVHPPAAMDELFAESVHLLDRW</sequence>
<dbReference type="Proteomes" id="UP000438448">
    <property type="component" value="Unassembled WGS sequence"/>
</dbReference>
<keyword evidence="2" id="KW-1185">Reference proteome</keyword>
<proteinExistence type="predicted"/>
<name>A0A7K0DB86_9NOCA</name>
<accession>A0A7K0DB86</accession>